<dbReference type="AlphaFoldDB" id="A0A8X6H2U5"/>
<feature type="region of interest" description="Disordered" evidence="1">
    <location>
        <begin position="1"/>
        <end position="34"/>
    </location>
</feature>
<organism evidence="2 3">
    <name type="scientific">Trichonephila clavata</name>
    <name type="common">Joro spider</name>
    <name type="synonym">Nephila clavata</name>
    <dbReference type="NCBI Taxonomy" id="2740835"/>
    <lineage>
        <taxon>Eukaryota</taxon>
        <taxon>Metazoa</taxon>
        <taxon>Ecdysozoa</taxon>
        <taxon>Arthropoda</taxon>
        <taxon>Chelicerata</taxon>
        <taxon>Arachnida</taxon>
        <taxon>Araneae</taxon>
        <taxon>Araneomorphae</taxon>
        <taxon>Entelegynae</taxon>
        <taxon>Araneoidea</taxon>
        <taxon>Nephilidae</taxon>
        <taxon>Trichonephila</taxon>
    </lineage>
</organism>
<protein>
    <submittedName>
        <fullName evidence="2">Uncharacterized protein</fullName>
    </submittedName>
</protein>
<gene>
    <name evidence="2" type="ORF">TNCT_99021</name>
</gene>
<sequence>MEGNLECASGPVLPKFQPSTRQKQRLPPGDLEGKRPCRYGMEYISEYPSISQLNKKTFFTIDWNST</sequence>
<comment type="caution">
    <text evidence="2">The sequence shown here is derived from an EMBL/GenBank/DDBJ whole genome shotgun (WGS) entry which is preliminary data.</text>
</comment>
<reference evidence="2" key="1">
    <citation type="submission" date="2020-07" db="EMBL/GenBank/DDBJ databases">
        <title>Multicomponent nature underlies the extraordinary mechanical properties of spider dragline silk.</title>
        <authorList>
            <person name="Kono N."/>
            <person name="Nakamura H."/>
            <person name="Mori M."/>
            <person name="Yoshida Y."/>
            <person name="Ohtoshi R."/>
            <person name="Malay A.D."/>
            <person name="Moran D.A.P."/>
            <person name="Tomita M."/>
            <person name="Numata K."/>
            <person name="Arakawa K."/>
        </authorList>
    </citation>
    <scope>NUCLEOTIDE SEQUENCE</scope>
</reference>
<dbReference type="OrthoDB" id="10550371at2759"/>
<evidence type="ECO:0000313" key="3">
    <source>
        <dbReference type="Proteomes" id="UP000887116"/>
    </source>
</evidence>
<name>A0A8X6H2U5_TRICU</name>
<dbReference type="Proteomes" id="UP000887116">
    <property type="component" value="Unassembled WGS sequence"/>
</dbReference>
<evidence type="ECO:0000256" key="1">
    <source>
        <dbReference type="SAM" id="MobiDB-lite"/>
    </source>
</evidence>
<evidence type="ECO:0000313" key="2">
    <source>
        <dbReference type="EMBL" id="GFR15973.1"/>
    </source>
</evidence>
<accession>A0A8X6H2U5</accession>
<proteinExistence type="predicted"/>
<keyword evidence="3" id="KW-1185">Reference proteome</keyword>
<dbReference type="EMBL" id="BMAO01007439">
    <property type="protein sequence ID" value="GFR15973.1"/>
    <property type="molecule type" value="Genomic_DNA"/>
</dbReference>